<sequence length="266" mass="28874">MQQQPISSKLPDSTPLVNPSDILVCSTYSKIYAISKRNGARIWRQDFPSGFLGGGSSEVISLYLTGNNVIAGAGGKIVCLNLINGRTKWTNAMEGMGYHEVGVVGNDHTPMAPADSASSSSMGVHNELPPSYVGQAQDPSLIFACSRGKVLALQTNTGQTAWRFNCPGGGYHMPAVLTEPRYHGTMQWPHDVVYVGCGQVVYCLQAHNGGVLWSSAISNAISGHGYMCMATLFASQVRSHCYTDNSTIPHQACVDIEERRRRRRRH</sequence>
<evidence type="ECO:0000313" key="3">
    <source>
        <dbReference type="Proteomes" id="UP000242146"/>
    </source>
</evidence>
<reference evidence="2 3" key="1">
    <citation type="submission" date="2016-07" db="EMBL/GenBank/DDBJ databases">
        <title>Pervasive Adenine N6-methylation of Active Genes in Fungi.</title>
        <authorList>
            <consortium name="DOE Joint Genome Institute"/>
            <person name="Mondo S.J."/>
            <person name="Dannebaum R.O."/>
            <person name="Kuo R.C."/>
            <person name="Labutti K."/>
            <person name="Haridas S."/>
            <person name="Kuo A."/>
            <person name="Salamov A."/>
            <person name="Ahrendt S.R."/>
            <person name="Lipzen A."/>
            <person name="Sullivan W."/>
            <person name="Andreopoulos W.B."/>
            <person name="Clum A."/>
            <person name="Lindquist E."/>
            <person name="Daum C."/>
            <person name="Ramamoorthy G.K."/>
            <person name="Gryganskyi A."/>
            <person name="Culley D."/>
            <person name="Magnuson J.K."/>
            <person name="James T.Y."/>
            <person name="O'Malley M.A."/>
            <person name="Stajich J.E."/>
            <person name="Spatafora J.W."/>
            <person name="Visel A."/>
            <person name="Grigoriev I.V."/>
        </authorList>
    </citation>
    <scope>NUCLEOTIDE SEQUENCE [LARGE SCALE GENOMIC DNA]</scope>
    <source>
        <strain evidence="2 3">NRRL 3301</strain>
    </source>
</reference>
<dbReference type="Gene3D" id="2.40.10.480">
    <property type="match status" value="1"/>
</dbReference>
<feature type="domain" description="Pyrrolo-quinoline quinone repeat" evidence="1">
    <location>
        <begin position="14"/>
        <end position="93"/>
    </location>
</feature>
<dbReference type="InterPro" id="IPR015943">
    <property type="entry name" value="WD40/YVTN_repeat-like_dom_sf"/>
</dbReference>
<dbReference type="InterPro" id="IPR011047">
    <property type="entry name" value="Quinoprotein_ADH-like_sf"/>
</dbReference>
<dbReference type="OrthoDB" id="408177at2759"/>
<dbReference type="InterPro" id="IPR002372">
    <property type="entry name" value="PQQ_rpt_dom"/>
</dbReference>
<protein>
    <submittedName>
        <fullName evidence="2">Quino protein alcohol dehydrogenase-like protein</fullName>
    </submittedName>
</protein>
<dbReference type="Pfam" id="PF13360">
    <property type="entry name" value="PQQ_2"/>
    <property type="match status" value="2"/>
</dbReference>
<dbReference type="InterPro" id="IPR018391">
    <property type="entry name" value="PQQ_b-propeller_rpt"/>
</dbReference>
<gene>
    <name evidence="2" type="ORF">DM01DRAFT_1323451</name>
</gene>
<dbReference type="EMBL" id="MCGT01000018">
    <property type="protein sequence ID" value="ORX52315.1"/>
    <property type="molecule type" value="Genomic_DNA"/>
</dbReference>
<name>A0A1X2GEY9_9FUNG</name>
<dbReference type="SMART" id="SM00564">
    <property type="entry name" value="PQQ"/>
    <property type="match status" value="2"/>
</dbReference>
<dbReference type="Gene3D" id="2.130.10.10">
    <property type="entry name" value="YVTN repeat-like/Quinoprotein amine dehydrogenase"/>
    <property type="match status" value="1"/>
</dbReference>
<evidence type="ECO:0000259" key="1">
    <source>
        <dbReference type="Pfam" id="PF13360"/>
    </source>
</evidence>
<comment type="caution">
    <text evidence="2">The sequence shown here is derived from an EMBL/GenBank/DDBJ whole genome shotgun (WGS) entry which is preliminary data.</text>
</comment>
<dbReference type="SUPFAM" id="SSF50998">
    <property type="entry name" value="Quinoprotein alcohol dehydrogenase-like"/>
    <property type="match status" value="1"/>
</dbReference>
<dbReference type="PANTHER" id="PTHR34512:SF30">
    <property type="entry name" value="OUTER MEMBRANE PROTEIN ASSEMBLY FACTOR BAMB"/>
    <property type="match status" value="1"/>
</dbReference>
<proteinExistence type="predicted"/>
<evidence type="ECO:0000313" key="2">
    <source>
        <dbReference type="EMBL" id="ORX52315.1"/>
    </source>
</evidence>
<dbReference type="Proteomes" id="UP000242146">
    <property type="component" value="Unassembled WGS sequence"/>
</dbReference>
<organism evidence="2 3">
    <name type="scientific">Hesseltinella vesiculosa</name>
    <dbReference type="NCBI Taxonomy" id="101127"/>
    <lineage>
        <taxon>Eukaryota</taxon>
        <taxon>Fungi</taxon>
        <taxon>Fungi incertae sedis</taxon>
        <taxon>Mucoromycota</taxon>
        <taxon>Mucoromycotina</taxon>
        <taxon>Mucoromycetes</taxon>
        <taxon>Mucorales</taxon>
        <taxon>Cunninghamellaceae</taxon>
        <taxon>Hesseltinella</taxon>
    </lineage>
</organism>
<accession>A0A1X2GEY9</accession>
<dbReference type="PANTHER" id="PTHR34512">
    <property type="entry name" value="CELL SURFACE PROTEIN"/>
    <property type="match status" value="1"/>
</dbReference>
<keyword evidence="3" id="KW-1185">Reference proteome</keyword>
<feature type="domain" description="Pyrrolo-quinoline quinone repeat" evidence="1">
    <location>
        <begin position="147"/>
        <end position="223"/>
    </location>
</feature>
<dbReference type="AlphaFoldDB" id="A0A1X2GEY9"/>